<proteinExistence type="predicted"/>
<dbReference type="Proteomes" id="UP001346149">
    <property type="component" value="Unassembled WGS sequence"/>
</dbReference>
<evidence type="ECO:0000313" key="1">
    <source>
        <dbReference type="EMBL" id="KAK4792536.1"/>
    </source>
</evidence>
<protein>
    <submittedName>
        <fullName evidence="1">Uncharacterized protein</fullName>
    </submittedName>
</protein>
<sequence>MKQTHLISFHVVAQNDRALEAEVRANSADVIICFTIILFAQFRFDSERFEHFLALFKHSLKRPSPNGDGFP</sequence>
<gene>
    <name evidence="1" type="ORF">SAY86_022971</name>
</gene>
<accession>A0AAN7LTT1</accession>
<keyword evidence="2" id="KW-1185">Reference proteome</keyword>
<dbReference type="EMBL" id="JAXQNO010000008">
    <property type="protein sequence ID" value="KAK4792536.1"/>
    <property type="molecule type" value="Genomic_DNA"/>
</dbReference>
<comment type="caution">
    <text evidence="1">The sequence shown here is derived from an EMBL/GenBank/DDBJ whole genome shotgun (WGS) entry which is preliminary data.</text>
</comment>
<reference evidence="1 2" key="1">
    <citation type="journal article" date="2023" name="Hortic Res">
        <title>Pangenome of water caltrop reveals structural variations and asymmetric subgenome divergence after allopolyploidization.</title>
        <authorList>
            <person name="Zhang X."/>
            <person name="Chen Y."/>
            <person name="Wang L."/>
            <person name="Yuan Y."/>
            <person name="Fang M."/>
            <person name="Shi L."/>
            <person name="Lu R."/>
            <person name="Comes H.P."/>
            <person name="Ma Y."/>
            <person name="Chen Y."/>
            <person name="Huang G."/>
            <person name="Zhou Y."/>
            <person name="Zheng Z."/>
            <person name="Qiu Y."/>
        </authorList>
    </citation>
    <scope>NUCLEOTIDE SEQUENCE [LARGE SCALE GENOMIC DNA]</scope>
    <source>
        <strain evidence="1">F231</strain>
    </source>
</reference>
<evidence type="ECO:0000313" key="2">
    <source>
        <dbReference type="Proteomes" id="UP001346149"/>
    </source>
</evidence>
<name>A0AAN7LTT1_TRANT</name>
<dbReference type="AlphaFoldDB" id="A0AAN7LTT1"/>
<organism evidence="1 2">
    <name type="scientific">Trapa natans</name>
    <name type="common">Water chestnut</name>
    <dbReference type="NCBI Taxonomy" id="22666"/>
    <lineage>
        <taxon>Eukaryota</taxon>
        <taxon>Viridiplantae</taxon>
        <taxon>Streptophyta</taxon>
        <taxon>Embryophyta</taxon>
        <taxon>Tracheophyta</taxon>
        <taxon>Spermatophyta</taxon>
        <taxon>Magnoliopsida</taxon>
        <taxon>eudicotyledons</taxon>
        <taxon>Gunneridae</taxon>
        <taxon>Pentapetalae</taxon>
        <taxon>rosids</taxon>
        <taxon>malvids</taxon>
        <taxon>Myrtales</taxon>
        <taxon>Lythraceae</taxon>
        <taxon>Trapa</taxon>
    </lineage>
</organism>